<comment type="function">
    <text evidence="2 9">Ferredoxins are iron-sulfur proteins that transfer electrons in a wide variety of metabolic reactions.</text>
</comment>
<evidence type="ECO:0000259" key="10">
    <source>
        <dbReference type="PROSITE" id="PS51379"/>
    </source>
</evidence>
<dbReference type="PRINTS" id="PR00352">
    <property type="entry name" value="3FE4SFRDOXIN"/>
</dbReference>
<keyword evidence="12" id="KW-1185">Reference proteome</keyword>
<dbReference type="Pfam" id="PF13370">
    <property type="entry name" value="Fer4_13"/>
    <property type="match status" value="1"/>
</dbReference>
<evidence type="ECO:0000256" key="4">
    <source>
        <dbReference type="ARBA" id="ARBA00022485"/>
    </source>
</evidence>
<evidence type="ECO:0000256" key="8">
    <source>
        <dbReference type="ARBA" id="ARBA00023014"/>
    </source>
</evidence>
<keyword evidence="4" id="KW-0004">4Fe-4S</keyword>
<evidence type="ECO:0000256" key="5">
    <source>
        <dbReference type="ARBA" id="ARBA00022723"/>
    </source>
</evidence>
<reference evidence="11" key="1">
    <citation type="submission" date="2022-04" db="EMBL/GenBank/DDBJ databases">
        <title>Desulfatitalea alkaliphila sp. nov., a novel anaerobic sulfate-reducing bacterium isolated from terrestrial mud volcano, Taman Peninsula, Russia.</title>
        <authorList>
            <person name="Khomyakova M.A."/>
            <person name="Merkel A.Y."/>
            <person name="Slobodkin A.I."/>
        </authorList>
    </citation>
    <scope>NUCLEOTIDE SEQUENCE</scope>
    <source>
        <strain evidence="11">M08but</strain>
    </source>
</reference>
<evidence type="ECO:0000256" key="6">
    <source>
        <dbReference type="ARBA" id="ARBA00022982"/>
    </source>
</evidence>
<evidence type="ECO:0000256" key="7">
    <source>
        <dbReference type="ARBA" id="ARBA00023004"/>
    </source>
</evidence>
<gene>
    <name evidence="11" type="ORF">MRX98_18290</name>
</gene>
<protein>
    <recommendedName>
        <fullName evidence="9">Ferredoxin</fullName>
    </recommendedName>
</protein>
<evidence type="ECO:0000256" key="9">
    <source>
        <dbReference type="RuleBase" id="RU368020"/>
    </source>
</evidence>
<dbReference type="InterPro" id="IPR052395">
    <property type="entry name" value="ET_Ferredoxin"/>
</dbReference>
<dbReference type="PROSITE" id="PS51379">
    <property type="entry name" value="4FE4S_FER_2"/>
    <property type="match status" value="1"/>
</dbReference>
<dbReference type="EMBL" id="JALJRB010000028">
    <property type="protein sequence ID" value="MCJ8502532.1"/>
    <property type="molecule type" value="Genomic_DNA"/>
</dbReference>
<evidence type="ECO:0000256" key="3">
    <source>
        <dbReference type="ARBA" id="ARBA00022448"/>
    </source>
</evidence>
<accession>A0AA41R3I7</accession>
<evidence type="ECO:0000313" key="12">
    <source>
        <dbReference type="Proteomes" id="UP001165427"/>
    </source>
</evidence>
<keyword evidence="3 9" id="KW-0813">Transport</keyword>
<keyword evidence="6 9" id="KW-0249">Electron transport</keyword>
<evidence type="ECO:0000256" key="2">
    <source>
        <dbReference type="ARBA" id="ARBA00003532"/>
    </source>
</evidence>
<dbReference type="PANTHER" id="PTHR39163">
    <property type="entry name" value="FERREDOXIN"/>
    <property type="match status" value="1"/>
</dbReference>
<dbReference type="GO" id="GO:0051539">
    <property type="term" value="F:4 iron, 4 sulfur cluster binding"/>
    <property type="evidence" value="ECO:0007669"/>
    <property type="project" value="UniProtKB-KW"/>
</dbReference>
<dbReference type="InterPro" id="IPR001080">
    <property type="entry name" value="3Fe4S_ferredoxin"/>
</dbReference>
<dbReference type="Proteomes" id="UP001165427">
    <property type="component" value="Unassembled WGS sequence"/>
</dbReference>
<organism evidence="11 12">
    <name type="scientific">Desulfatitalea alkaliphila</name>
    <dbReference type="NCBI Taxonomy" id="2929485"/>
    <lineage>
        <taxon>Bacteria</taxon>
        <taxon>Pseudomonadati</taxon>
        <taxon>Thermodesulfobacteriota</taxon>
        <taxon>Desulfobacteria</taxon>
        <taxon>Desulfobacterales</taxon>
        <taxon>Desulfosarcinaceae</taxon>
        <taxon>Desulfatitalea</taxon>
    </lineage>
</organism>
<feature type="domain" description="4Fe-4S ferredoxin-type" evidence="10">
    <location>
        <begin position="3"/>
        <end position="31"/>
    </location>
</feature>
<dbReference type="GO" id="GO:0009055">
    <property type="term" value="F:electron transfer activity"/>
    <property type="evidence" value="ECO:0007669"/>
    <property type="project" value="UniProtKB-UniRule"/>
</dbReference>
<evidence type="ECO:0000313" key="11">
    <source>
        <dbReference type="EMBL" id="MCJ8502532.1"/>
    </source>
</evidence>
<dbReference type="AlphaFoldDB" id="A0AA41R3I7"/>
<comment type="caution">
    <text evidence="11">The sequence shown here is derived from an EMBL/GenBank/DDBJ whole genome shotgun (WGS) entry which is preliminary data.</text>
</comment>
<evidence type="ECO:0000256" key="1">
    <source>
        <dbReference type="ARBA" id="ARBA00001966"/>
    </source>
</evidence>
<dbReference type="GO" id="GO:0005506">
    <property type="term" value="F:iron ion binding"/>
    <property type="evidence" value="ECO:0007669"/>
    <property type="project" value="UniProtKB-UniRule"/>
</dbReference>
<proteinExistence type="predicted"/>
<comment type="cofactor">
    <cofactor evidence="1">
        <name>[4Fe-4S] cluster</name>
        <dbReference type="ChEBI" id="CHEBI:49883"/>
    </cofactor>
</comment>
<sequence length="65" mass="7185">MAKVIVIDSDECIGCESCVELCAEVFTFNENEQKAEVILPDGGSADCIEEAIETCPVECIRWEEQ</sequence>
<name>A0AA41R3I7_9BACT</name>
<dbReference type="PANTHER" id="PTHR39163:SF1">
    <property type="entry name" value="FERREDOXIN"/>
    <property type="match status" value="1"/>
</dbReference>
<keyword evidence="8 9" id="KW-0411">Iron-sulfur</keyword>
<dbReference type="InterPro" id="IPR017896">
    <property type="entry name" value="4Fe4S_Fe-S-bd"/>
</dbReference>
<keyword evidence="5 9" id="KW-0479">Metal-binding</keyword>
<keyword evidence="7 9" id="KW-0408">Iron</keyword>
<dbReference type="SUPFAM" id="SSF54862">
    <property type="entry name" value="4Fe-4S ferredoxins"/>
    <property type="match status" value="1"/>
</dbReference>
<dbReference type="RefSeq" id="WP_246913447.1">
    <property type="nucleotide sequence ID" value="NZ_JALJRB010000028.1"/>
</dbReference>
<dbReference type="Gene3D" id="3.30.70.20">
    <property type="match status" value="1"/>
</dbReference>